<dbReference type="InterPro" id="IPR001584">
    <property type="entry name" value="Integrase_cat-core"/>
</dbReference>
<name>A0A6A3BCQ9_HIBSY</name>
<dbReference type="AlphaFoldDB" id="A0A6A3BCQ9"/>
<dbReference type="EMBL" id="VEPZ02000878">
    <property type="protein sequence ID" value="KAE8713398.1"/>
    <property type="molecule type" value="Genomic_DNA"/>
</dbReference>
<evidence type="ECO:0000256" key="1">
    <source>
        <dbReference type="ARBA" id="ARBA00022723"/>
    </source>
</evidence>
<dbReference type="InterPro" id="IPR039537">
    <property type="entry name" value="Retrotran_Ty1/copia-like"/>
</dbReference>
<dbReference type="GO" id="GO:0003676">
    <property type="term" value="F:nucleic acid binding"/>
    <property type="evidence" value="ECO:0007669"/>
    <property type="project" value="InterPro"/>
</dbReference>
<proteinExistence type="predicted"/>
<dbReference type="InterPro" id="IPR057670">
    <property type="entry name" value="SH3_retrovirus"/>
</dbReference>
<organism evidence="4 5">
    <name type="scientific">Hibiscus syriacus</name>
    <name type="common">Rose of Sharon</name>
    <dbReference type="NCBI Taxonomy" id="106335"/>
    <lineage>
        <taxon>Eukaryota</taxon>
        <taxon>Viridiplantae</taxon>
        <taxon>Streptophyta</taxon>
        <taxon>Embryophyta</taxon>
        <taxon>Tracheophyta</taxon>
        <taxon>Spermatophyta</taxon>
        <taxon>Magnoliopsida</taxon>
        <taxon>eudicotyledons</taxon>
        <taxon>Gunneridae</taxon>
        <taxon>Pentapetalae</taxon>
        <taxon>rosids</taxon>
        <taxon>malvids</taxon>
        <taxon>Malvales</taxon>
        <taxon>Malvaceae</taxon>
        <taxon>Malvoideae</taxon>
        <taxon>Hibiscus</taxon>
    </lineage>
</organism>
<accession>A0A6A3BCQ9</accession>
<evidence type="ECO:0000259" key="3">
    <source>
        <dbReference type="PROSITE" id="PS50994"/>
    </source>
</evidence>
<comment type="caution">
    <text evidence="4">The sequence shown here is derived from an EMBL/GenBank/DDBJ whole genome shotgun (WGS) entry which is preliminary data.</text>
</comment>
<protein>
    <recommendedName>
        <fullName evidence="3">Integrase catalytic domain-containing protein</fullName>
    </recommendedName>
</protein>
<dbReference type="Pfam" id="PF07727">
    <property type="entry name" value="RVT_2"/>
    <property type="match status" value="2"/>
</dbReference>
<evidence type="ECO:0000313" key="5">
    <source>
        <dbReference type="Proteomes" id="UP000436088"/>
    </source>
</evidence>
<reference evidence="4" key="1">
    <citation type="submission" date="2019-09" db="EMBL/GenBank/DDBJ databases">
        <title>Draft genome information of white flower Hibiscus syriacus.</title>
        <authorList>
            <person name="Kim Y.-M."/>
        </authorList>
    </citation>
    <scope>NUCLEOTIDE SEQUENCE [LARGE SCALE GENOMIC DNA]</scope>
    <source>
        <strain evidence="4">YM2019G1</strain>
    </source>
</reference>
<evidence type="ECO:0000313" key="4">
    <source>
        <dbReference type="EMBL" id="KAE8713398.1"/>
    </source>
</evidence>
<dbReference type="PROSITE" id="PS50994">
    <property type="entry name" value="INTEGRASE"/>
    <property type="match status" value="1"/>
</dbReference>
<sequence>MLVFLVVCTQRSWKRPYGVGLLVAGLELDESGLISIIIARVEITLSTRLLPSDHACNLQRRTCNAGVGEPFHILDQGTVEQMIDAFEIVGEQEGSASEPDAAARQEASTEPVHDQGAAAGEVYRSEIQIVVAVAFIVIVDVTDAIAVTMGGSNWVHLQLGSGCGDGFENVLAWAGVNLKNFTHHTLWAGGGFENIRLKEHNSLIVDLPPPFPEQNAHRDLCALIEHDGIIRRTFLTFLAYCAKLMIMEASAGKTFMNKKVNIILDEANFLLLKQQILLTVHNHRLERLLIGVARPLPGTIEVENAETTTAVWSKVLQFFANRSTTTVISLYYKLQSLKKGSDNMCMYLTRIKEVCDALDSCDSAIPQTEQVPSILKGLPREYQLYIALITTMKDALSLDKIYSMLIDAETQLAGFDAQEGLLFDQSFTGQSAEQAPQSHIASSTRDHWVLDSGATHHVTADSTKVFSSKEFSGPGKLLVGNGSLLPIQATANKVDSSNHLYDLWHRRLGHPAHATLEQICKLIDVNFEQKVNENCSACHMGKSHKLPFTDSITKYDFPFQLVFSDLWGPSPVISNGFRYYVSFVDASTRHTWLYLLKDKSQATQVFLLFQQLVATQFRLKVLAMQIDWGGEYRPLSRVLAEAGVSHRVTCPHTSKQNGVVERKYHHMVELALVLLAQASIPISYWSYAMVTTVHLINRLPTRVLVGKSPFECMFNKKPDYGSLKVFGCQCFPHLRSFNSHKLDFWSQPCTFLGPSPQYRGYVCLTPDKRVVVSRHVKLDEWCSPFAQENASGHGFAQSSDAHESAVASDELGSVKSKCGVFQPKIYTTFFDDIVPATVEEAFQSGPWSEAVNVEYSALIKNGTWSLIHLPANRSVEGCKWLFKIKRNPDGSVYRYKARLVAKGFTQVPGFDFTNTFNLVVKFSIVYFLLALAIARGWALRQVDVNNAFFNGDLSEVVYMHQPPRFEKCAENETPLDDCSTYTLVYVDDIIITGTSVSAVDQVVRLLSLRLSLKDIDELSYFLGIEVKKVGVGLLLSQRAYICELLKKTNMSQAISVCTPMVAMKVDDQASDLLPNAREYKSIVGALLYVCHTSPDIAFVVNKAAQFMQSLRTSHFAEVKRILRYLAGSLDHGLVFSKGDARLCVKAFSDADWAGDASDRRSMS</sequence>
<dbReference type="PANTHER" id="PTHR42648">
    <property type="entry name" value="TRANSPOSASE, PUTATIVE-RELATED"/>
    <property type="match status" value="1"/>
</dbReference>
<dbReference type="InterPro" id="IPR043502">
    <property type="entry name" value="DNA/RNA_pol_sf"/>
</dbReference>
<dbReference type="Gene3D" id="3.30.420.10">
    <property type="entry name" value="Ribonuclease H-like superfamily/Ribonuclease H"/>
    <property type="match status" value="1"/>
</dbReference>
<dbReference type="InterPro" id="IPR012337">
    <property type="entry name" value="RNaseH-like_sf"/>
</dbReference>
<dbReference type="PANTHER" id="PTHR42648:SF26">
    <property type="entry name" value="INTEGRASE CATALYTIC DOMAIN-CONTAINING PROTEIN"/>
    <property type="match status" value="1"/>
</dbReference>
<feature type="domain" description="Integrase catalytic" evidence="3">
    <location>
        <begin position="554"/>
        <end position="717"/>
    </location>
</feature>
<dbReference type="InterPro" id="IPR025724">
    <property type="entry name" value="GAG-pre-integrase_dom"/>
</dbReference>
<dbReference type="GO" id="GO:0046872">
    <property type="term" value="F:metal ion binding"/>
    <property type="evidence" value="ECO:0007669"/>
    <property type="project" value="UniProtKB-KW"/>
</dbReference>
<keyword evidence="5" id="KW-1185">Reference proteome</keyword>
<gene>
    <name evidence="4" type="ORF">F3Y22_tig00110210pilonHSYRG00043</name>
</gene>
<dbReference type="SUPFAM" id="SSF53098">
    <property type="entry name" value="Ribonuclease H-like"/>
    <property type="match status" value="1"/>
</dbReference>
<evidence type="ECO:0000256" key="2">
    <source>
        <dbReference type="ARBA" id="ARBA00022801"/>
    </source>
</evidence>
<dbReference type="Pfam" id="PF25597">
    <property type="entry name" value="SH3_retrovirus"/>
    <property type="match status" value="1"/>
</dbReference>
<dbReference type="InterPro" id="IPR036397">
    <property type="entry name" value="RNaseH_sf"/>
</dbReference>
<dbReference type="GO" id="GO:0016787">
    <property type="term" value="F:hydrolase activity"/>
    <property type="evidence" value="ECO:0007669"/>
    <property type="project" value="UniProtKB-KW"/>
</dbReference>
<keyword evidence="1" id="KW-0479">Metal-binding</keyword>
<dbReference type="GO" id="GO:0015074">
    <property type="term" value="P:DNA integration"/>
    <property type="evidence" value="ECO:0007669"/>
    <property type="project" value="InterPro"/>
</dbReference>
<dbReference type="Pfam" id="PF13976">
    <property type="entry name" value="gag_pre-integrs"/>
    <property type="match status" value="1"/>
</dbReference>
<dbReference type="SUPFAM" id="SSF56672">
    <property type="entry name" value="DNA/RNA polymerases"/>
    <property type="match status" value="1"/>
</dbReference>
<dbReference type="Proteomes" id="UP000436088">
    <property type="component" value="Unassembled WGS sequence"/>
</dbReference>
<keyword evidence="2" id="KW-0378">Hydrolase</keyword>
<dbReference type="Pfam" id="PF14223">
    <property type="entry name" value="Retrotran_gag_2"/>
    <property type="match status" value="1"/>
</dbReference>
<dbReference type="InterPro" id="IPR013103">
    <property type="entry name" value="RVT_2"/>
</dbReference>